<accession>A0A2P8AJQ1</accession>
<dbReference type="EMBL" id="NHZQ01000003">
    <property type="protein sequence ID" value="PSK60700.1"/>
    <property type="molecule type" value="Genomic_DNA"/>
</dbReference>
<comment type="caution">
    <text evidence="2">The sequence shown here is derived from an EMBL/GenBank/DDBJ whole genome shotgun (WGS) entry which is preliminary data.</text>
</comment>
<proteinExistence type="predicted"/>
<dbReference type="AlphaFoldDB" id="A0A2P8AJQ1"/>
<protein>
    <submittedName>
        <fullName evidence="2">Uncharacterized protein</fullName>
    </submittedName>
</protein>
<name>A0A2P8AJQ1_9PEZI</name>
<evidence type="ECO:0000313" key="3">
    <source>
        <dbReference type="Proteomes" id="UP000243723"/>
    </source>
</evidence>
<evidence type="ECO:0000256" key="1">
    <source>
        <dbReference type="SAM" id="MobiDB-lite"/>
    </source>
</evidence>
<gene>
    <name evidence="2" type="ORF">B9Z65_850</name>
</gene>
<keyword evidence="3" id="KW-1185">Reference proteome</keyword>
<reference evidence="2 3" key="1">
    <citation type="submission" date="2017-05" db="EMBL/GenBank/DDBJ databases">
        <title>Draft genome sequence of Elsinoe australis.</title>
        <authorList>
            <person name="Cheng Q."/>
        </authorList>
    </citation>
    <scope>NUCLEOTIDE SEQUENCE [LARGE SCALE GENOMIC DNA]</scope>
    <source>
        <strain evidence="2 3">NL1</strain>
    </source>
</reference>
<sequence length="254" mass="28668">MSIPDRPKPTLIGMPDEILLEIAKAHGCSSDFTNDDHEIIKLVKSLNIISEETAILKEFVEDVVPQLKSIARVCRKLRDIYLQASPEPTITEVFLLDPTSFHYSALRGREIPTHPALQNLTTEITSPFLRVEVMSKKQNQQRARKQNNVQGRSTVVPDVTEISHELLAALYEDWTKFGSLGVENLAARFVEMEDYQTMGGEIAGRFMEVTEWPRRSDRVHEEIPVTGFPGVEDFGDGCEEHDDDDDSNDGDNVE</sequence>
<feature type="region of interest" description="Disordered" evidence="1">
    <location>
        <begin position="225"/>
        <end position="254"/>
    </location>
</feature>
<evidence type="ECO:0000313" key="2">
    <source>
        <dbReference type="EMBL" id="PSK60700.1"/>
    </source>
</evidence>
<feature type="compositionally biased region" description="Acidic residues" evidence="1">
    <location>
        <begin position="233"/>
        <end position="254"/>
    </location>
</feature>
<dbReference type="Proteomes" id="UP000243723">
    <property type="component" value="Unassembled WGS sequence"/>
</dbReference>
<organism evidence="2 3">
    <name type="scientific">Elsinoe australis</name>
    <dbReference type="NCBI Taxonomy" id="40998"/>
    <lineage>
        <taxon>Eukaryota</taxon>
        <taxon>Fungi</taxon>
        <taxon>Dikarya</taxon>
        <taxon>Ascomycota</taxon>
        <taxon>Pezizomycotina</taxon>
        <taxon>Dothideomycetes</taxon>
        <taxon>Dothideomycetidae</taxon>
        <taxon>Myriangiales</taxon>
        <taxon>Elsinoaceae</taxon>
        <taxon>Elsinoe</taxon>
    </lineage>
</organism>